<dbReference type="PANTHER" id="PTHR48449:SF1">
    <property type="entry name" value="DUF1985 DOMAIN-CONTAINING PROTEIN"/>
    <property type="match status" value="1"/>
</dbReference>
<organism evidence="2 3">
    <name type="scientific">Lactuca saligna</name>
    <name type="common">Willowleaf lettuce</name>
    <dbReference type="NCBI Taxonomy" id="75948"/>
    <lineage>
        <taxon>Eukaryota</taxon>
        <taxon>Viridiplantae</taxon>
        <taxon>Streptophyta</taxon>
        <taxon>Embryophyta</taxon>
        <taxon>Tracheophyta</taxon>
        <taxon>Spermatophyta</taxon>
        <taxon>Magnoliopsida</taxon>
        <taxon>eudicotyledons</taxon>
        <taxon>Gunneridae</taxon>
        <taxon>Pentapetalae</taxon>
        <taxon>asterids</taxon>
        <taxon>campanulids</taxon>
        <taxon>Asterales</taxon>
        <taxon>Asteraceae</taxon>
        <taxon>Cichorioideae</taxon>
        <taxon>Cichorieae</taxon>
        <taxon>Lactucinae</taxon>
        <taxon>Lactuca</taxon>
    </lineage>
</organism>
<dbReference type="EMBL" id="OX465086">
    <property type="protein sequence ID" value="CAI9265822.1"/>
    <property type="molecule type" value="Genomic_DNA"/>
</dbReference>
<protein>
    <recommendedName>
        <fullName evidence="1">DUF1985 domain-containing protein</fullName>
    </recommendedName>
</protein>
<accession>A0AA35VMM2</accession>
<name>A0AA35VMM2_LACSI</name>
<dbReference type="PANTHER" id="PTHR48449">
    <property type="entry name" value="DUF1985 DOMAIN-CONTAINING PROTEIN"/>
    <property type="match status" value="1"/>
</dbReference>
<dbReference type="AlphaFoldDB" id="A0AA35VMM2"/>
<evidence type="ECO:0000313" key="3">
    <source>
        <dbReference type="Proteomes" id="UP001177003"/>
    </source>
</evidence>
<reference evidence="2" key="1">
    <citation type="submission" date="2023-04" db="EMBL/GenBank/DDBJ databases">
        <authorList>
            <person name="Vijverberg K."/>
            <person name="Xiong W."/>
            <person name="Schranz E."/>
        </authorList>
    </citation>
    <scope>NUCLEOTIDE SEQUENCE</scope>
</reference>
<evidence type="ECO:0000259" key="1">
    <source>
        <dbReference type="Pfam" id="PF09331"/>
    </source>
</evidence>
<gene>
    <name evidence="2" type="ORF">LSALG_LOCUS6406</name>
</gene>
<sequence length="204" mass="24038">MHVPNGDPLLVHLMMLLEVRSQEVFVEGRFRFEIQGVQLKFGETKYILISGLRVGPYVDLLHEERGHSNSNLWVRLFPNITDATLRVKHLTEYIMSPQHMRLHDADAILLIQLVFMLKGLHGQDVKTSISTAVYKLVDNICDWNRFPWGTYFWSYTSKLMHGMFEKIENFRLFKETNPESKKTHKYTVVGFMLPFKVSFIWNFQ</sequence>
<proteinExistence type="predicted"/>
<dbReference type="Pfam" id="PF09331">
    <property type="entry name" value="DUF1985"/>
    <property type="match status" value="1"/>
</dbReference>
<evidence type="ECO:0000313" key="2">
    <source>
        <dbReference type="EMBL" id="CAI9265822.1"/>
    </source>
</evidence>
<dbReference type="Proteomes" id="UP001177003">
    <property type="component" value="Chromosome 0"/>
</dbReference>
<keyword evidence="3" id="KW-1185">Reference proteome</keyword>
<feature type="domain" description="DUF1985" evidence="1">
    <location>
        <begin position="31"/>
        <end position="156"/>
    </location>
</feature>
<dbReference type="InterPro" id="IPR015410">
    <property type="entry name" value="DUF1985"/>
</dbReference>